<name>A0ABS5EPV4_9PROT</name>
<dbReference type="InterPro" id="IPR050832">
    <property type="entry name" value="Bact_Acetyltransf"/>
</dbReference>
<organism evidence="4 5">
    <name type="scientific">Neoroseomonas terrae</name>
    <dbReference type="NCBI Taxonomy" id="424799"/>
    <lineage>
        <taxon>Bacteria</taxon>
        <taxon>Pseudomonadati</taxon>
        <taxon>Pseudomonadota</taxon>
        <taxon>Alphaproteobacteria</taxon>
        <taxon>Acetobacterales</taxon>
        <taxon>Acetobacteraceae</taxon>
        <taxon>Neoroseomonas</taxon>
    </lineage>
</organism>
<keyword evidence="5" id="KW-1185">Reference proteome</keyword>
<gene>
    <name evidence="4" type="ORF">GXW78_23445</name>
</gene>
<feature type="domain" description="N-acetyltransferase" evidence="3">
    <location>
        <begin position="19"/>
        <end position="184"/>
    </location>
</feature>
<evidence type="ECO:0000313" key="4">
    <source>
        <dbReference type="EMBL" id="MBR0652632.1"/>
    </source>
</evidence>
<dbReference type="SUPFAM" id="SSF55729">
    <property type="entry name" value="Acyl-CoA N-acyltransferases (Nat)"/>
    <property type="match status" value="1"/>
</dbReference>
<reference evidence="5" key="1">
    <citation type="journal article" date="2021" name="Syst. Appl. Microbiol.">
        <title>Roseomonas hellenica sp. nov., isolated from roots of wild-growing Alkanna tinctoria.</title>
        <authorList>
            <person name="Rat A."/>
            <person name="Naranjo H.D."/>
            <person name="Lebbe L."/>
            <person name="Cnockaert M."/>
            <person name="Krigas N."/>
            <person name="Grigoriadou K."/>
            <person name="Maloupa E."/>
            <person name="Willems A."/>
        </authorList>
    </citation>
    <scope>NUCLEOTIDE SEQUENCE [LARGE SCALE GENOMIC DNA]</scope>
    <source>
        <strain evidence="5">LMG 31159</strain>
    </source>
</reference>
<dbReference type="PROSITE" id="PS51186">
    <property type="entry name" value="GNAT"/>
    <property type="match status" value="1"/>
</dbReference>
<dbReference type="InterPro" id="IPR000182">
    <property type="entry name" value="GNAT_dom"/>
</dbReference>
<evidence type="ECO:0000256" key="1">
    <source>
        <dbReference type="ARBA" id="ARBA00022679"/>
    </source>
</evidence>
<dbReference type="EMBL" id="JAAEDI010000031">
    <property type="protein sequence ID" value="MBR0652632.1"/>
    <property type="molecule type" value="Genomic_DNA"/>
</dbReference>
<dbReference type="PANTHER" id="PTHR43877">
    <property type="entry name" value="AMINOALKYLPHOSPHONATE N-ACETYLTRANSFERASE-RELATED-RELATED"/>
    <property type="match status" value="1"/>
</dbReference>
<keyword evidence="2" id="KW-0012">Acyltransferase</keyword>
<evidence type="ECO:0000313" key="5">
    <source>
        <dbReference type="Proteomes" id="UP000698752"/>
    </source>
</evidence>
<protein>
    <submittedName>
        <fullName evidence="4">GNAT family N-acetyltransferase</fullName>
    </submittedName>
</protein>
<dbReference type="Pfam" id="PF00583">
    <property type="entry name" value="Acetyltransf_1"/>
    <property type="match status" value="1"/>
</dbReference>
<dbReference type="Gene3D" id="3.40.630.30">
    <property type="match status" value="1"/>
</dbReference>
<dbReference type="Proteomes" id="UP000698752">
    <property type="component" value="Unassembled WGS sequence"/>
</dbReference>
<proteinExistence type="predicted"/>
<dbReference type="InterPro" id="IPR016181">
    <property type="entry name" value="Acyl_CoA_acyltransferase"/>
</dbReference>
<accession>A0ABS5EPV4</accession>
<comment type="caution">
    <text evidence="4">The sequence shown here is derived from an EMBL/GenBank/DDBJ whole genome shotgun (WGS) entry which is preliminary data.</text>
</comment>
<evidence type="ECO:0000256" key="2">
    <source>
        <dbReference type="ARBA" id="ARBA00023315"/>
    </source>
</evidence>
<sequence>MGTLNASVAVKPPGSLAVERVERLSDADLADLAEATDAAIIEGGGFGWIEPQGRGALERHFRGVLLVPERELFVARLDGHVVGSALLVRPPRNNEAQAIAATLTHAYVAPYARGFGLARLMVAKVEERAAALGHRVINLDVRETQATAIALFESLGYQHWGTHPFYARVRGQTVAGRYYMKTLEPGRGRSTGALIEGG</sequence>
<evidence type="ECO:0000259" key="3">
    <source>
        <dbReference type="PROSITE" id="PS51186"/>
    </source>
</evidence>
<dbReference type="CDD" id="cd04301">
    <property type="entry name" value="NAT_SF"/>
    <property type="match status" value="1"/>
</dbReference>
<keyword evidence="1" id="KW-0808">Transferase</keyword>